<keyword evidence="7 15" id="KW-0378">Hydrolase</keyword>
<evidence type="ECO:0000256" key="10">
    <source>
        <dbReference type="ARBA" id="ARBA00023295"/>
    </source>
</evidence>
<dbReference type="Gene3D" id="2.160.20.10">
    <property type="entry name" value="Single-stranded right-handed beta-helix, Pectin lyase-like"/>
    <property type="match status" value="1"/>
</dbReference>
<feature type="active site" evidence="14">
    <location>
        <position position="230"/>
    </location>
</feature>
<dbReference type="PROSITE" id="PS00502">
    <property type="entry name" value="POLYGALACTURONASE"/>
    <property type="match status" value="1"/>
</dbReference>
<evidence type="ECO:0000256" key="11">
    <source>
        <dbReference type="ARBA" id="ARBA00023316"/>
    </source>
</evidence>
<dbReference type="GO" id="GO:0071555">
    <property type="term" value="P:cell wall organization"/>
    <property type="evidence" value="ECO:0007669"/>
    <property type="project" value="UniProtKB-KW"/>
</dbReference>
<dbReference type="Pfam" id="PF00295">
    <property type="entry name" value="Glyco_hydro_28"/>
    <property type="match status" value="1"/>
</dbReference>
<dbReference type="PANTHER" id="PTHR31884:SF1">
    <property type="entry name" value="POLYGALACTURONASE"/>
    <property type="match status" value="1"/>
</dbReference>
<evidence type="ECO:0000256" key="3">
    <source>
        <dbReference type="ARBA" id="ARBA00012736"/>
    </source>
</evidence>
<dbReference type="InterPro" id="IPR006626">
    <property type="entry name" value="PbH1"/>
</dbReference>
<keyword evidence="6" id="KW-0677">Repeat</keyword>
<evidence type="ECO:0000256" key="5">
    <source>
        <dbReference type="ARBA" id="ARBA00022729"/>
    </source>
</evidence>
<evidence type="ECO:0000256" key="8">
    <source>
        <dbReference type="ARBA" id="ARBA00023145"/>
    </source>
</evidence>
<gene>
    <name evidence="17" type="primary">pgc7</name>
</gene>
<evidence type="ECO:0000256" key="7">
    <source>
        <dbReference type="ARBA" id="ARBA00022801"/>
    </source>
</evidence>
<keyword evidence="8" id="KW-0865">Zymogen</keyword>
<dbReference type="GO" id="GO:0045490">
    <property type="term" value="P:pectin catabolic process"/>
    <property type="evidence" value="ECO:0007669"/>
    <property type="project" value="TreeGrafter"/>
</dbReference>
<evidence type="ECO:0000256" key="2">
    <source>
        <dbReference type="ARBA" id="ARBA00008834"/>
    </source>
</evidence>
<feature type="chain" id="PRO_5012102475" description="endo-polygalacturonase" evidence="16">
    <location>
        <begin position="20"/>
        <end position="371"/>
    </location>
</feature>
<evidence type="ECO:0000256" key="15">
    <source>
        <dbReference type="RuleBase" id="RU361169"/>
    </source>
</evidence>
<evidence type="ECO:0000256" key="16">
    <source>
        <dbReference type="SAM" id="SignalP"/>
    </source>
</evidence>
<evidence type="ECO:0000256" key="12">
    <source>
        <dbReference type="ARBA" id="ARBA00034074"/>
    </source>
</evidence>
<reference evidence="17" key="1">
    <citation type="submission" date="2017-03" db="EMBL/GenBank/DDBJ databases">
        <title>Cloning, heterologous expression and targeted disruption of pgc7 encoding an endo-polygalacturonase from Fusarium oxysporum f. sp. cubense.</title>
        <authorList>
            <person name="Qin S."/>
            <person name="Zhao C."/>
            <person name="Huang Z."/>
            <person name="Wang Z."/>
        </authorList>
    </citation>
    <scope>NUCLEOTIDE SEQUENCE</scope>
    <source>
        <strain evidence="17">C</strain>
    </source>
</reference>
<comment type="subcellular location">
    <subcellularLocation>
        <location evidence="1">Secreted</location>
    </subcellularLocation>
</comment>
<evidence type="ECO:0000256" key="6">
    <source>
        <dbReference type="ARBA" id="ARBA00022737"/>
    </source>
</evidence>
<evidence type="ECO:0000256" key="4">
    <source>
        <dbReference type="ARBA" id="ARBA00022525"/>
    </source>
</evidence>
<accession>A0A1Z3FUE1</accession>
<proteinExistence type="inferred from homology"/>
<protein>
    <recommendedName>
        <fullName evidence="3">endo-polygalacturonase</fullName>
        <ecNumber evidence="3">3.2.1.15</ecNumber>
    </recommendedName>
    <alternativeName>
        <fullName evidence="13">Pectinase</fullName>
    </alternativeName>
</protein>
<evidence type="ECO:0000256" key="14">
    <source>
        <dbReference type="PROSITE-ProRule" id="PRU10052"/>
    </source>
</evidence>
<dbReference type="InterPro" id="IPR012334">
    <property type="entry name" value="Pectin_lyas_fold"/>
</dbReference>
<dbReference type="SMART" id="SM00710">
    <property type="entry name" value="PbH1"/>
    <property type="match status" value="6"/>
</dbReference>
<dbReference type="FunFam" id="2.160.20.10:FF:000002">
    <property type="entry name" value="Endopolygalacturonase D"/>
    <property type="match status" value="1"/>
</dbReference>
<dbReference type="EC" id="3.2.1.15" evidence="3"/>
<evidence type="ECO:0000256" key="1">
    <source>
        <dbReference type="ARBA" id="ARBA00004613"/>
    </source>
</evidence>
<keyword evidence="11" id="KW-0961">Cell wall biogenesis/degradation</keyword>
<dbReference type="GO" id="GO:0005576">
    <property type="term" value="C:extracellular region"/>
    <property type="evidence" value="ECO:0007669"/>
    <property type="project" value="UniProtKB-SubCell"/>
</dbReference>
<dbReference type="InterPro" id="IPR011050">
    <property type="entry name" value="Pectin_lyase_fold/virulence"/>
</dbReference>
<keyword evidence="4" id="KW-0964">Secreted</keyword>
<keyword evidence="10 15" id="KW-0326">Glycosidase</keyword>
<dbReference type="InterPro" id="IPR000743">
    <property type="entry name" value="Glyco_hydro_28"/>
</dbReference>
<evidence type="ECO:0000313" key="17">
    <source>
        <dbReference type="EMBL" id="ASC48669.1"/>
    </source>
</evidence>
<name>A0A1Z3FUE1_FUSOC</name>
<dbReference type="SUPFAM" id="SSF51126">
    <property type="entry name" value="Pectin lyase-like"/>
    <property type="match status" value="1"/>
</dbReference>
<feature type="signal peptide" evidence="16">
    <location>
        <begin position="1"/>
        <end position="19"/>
    </location>
</feature>
<dbReference type="GO" id="GO:0004650">
    <property type="term" value="F:polygalacturonase activity"/>
    <property type="evidence" value="ECO:0007669"/>
    <property type="project" value="UniProtKB-EC"/>
</dbReference>
<comment type="similarity">
    <text evidence="2 15">Belongs to the glycosyl hydrolase 28 family.</text>
</comment>
<comment type="catalytic activity">
    <reaction evidence="12">
        <text>(1,4-alpha-D-galacturonosyl)n+m + H2O = (1,4-alpha-D-galacturonosyl)n + (1,4-alpha-D-galacturonosyl)m.</text>
        <dbReference type="EC" id="3.2.1.15"/>
    </reaction>
</comment>
<dbReference type="InterPro" id="IPR050434">
    <property type="entry name" value="Glycosyl_hydrlase_28"/>
</dbReference>
<evidence type="ECO:0000256" key="9">
    <source>
        <dbReference type="ARBA" id="ARBA00023157"/>
    </source>
</evidence>
<dbReference type="AlphaFoldDB" id="A0A1Z3FUE1"/>
<evidence type="ECO:0000256" key="13">
    <source>
        <dbReference type="ARBA" id="ARBA00083621"/>
    </source>
</evidence>
<dbReference type="PANTHER" id="PTHR31884">
    <property type="entry name" value="POLYGALACTURONASE"/>
    <property type="match status" value="1"/>
</dbReference>
<keyword evidence="9" id="KW-1015">Disulfide bond</keyword>
<dbReference type="EMBL" id="KY706492">
    <property type="protein sequence ID" value="ASC48669.1"/>
    <property type="molecule type" value="Genomic_DNA"/>
</dbReference>
<keyword evidence="5 16" id="KW-0732">Signal</keyword>
<organism evidence="17">
    <name type="scientific">Fusarium oxysporum f. sp. cubense</name>
    <dbReference type="NCBI Taxonomy" id="61366"/>
    <lineage>
        <taxon>Eukaryota</taxon>
        <taxon>Fungi</taxon>
        <taxon>Dikarya</taxon>
        <taxon>Ascomycota</taxon>
        <taxon>Pezizomycotina</taxon>
        <taxon>Sordariomycetes</taxon>
        <taxon>Hypocreomycetidae</taxon>
        <taxon>Hypocreales</taxon>
        <taxon>Nectriaceae</taxon>
        <taxon>Fusarium</taxon>
        <taxon>Fusarium oxysporum species complex</taxon>
    </lineage>
</organism>
<sequence length="371" mass="38595">MFKFGSALFLTALANTAMTAPSYPEVHTYNDKWDPCTFSDASKAMAGQSNCTNLILNNVAVPAGTTLDLTKLQSGAKVTFQGTTTWDYEEWEGPLLSIAGNKITVEGASDAILNADGARWWDGKGDKGKTKPKFFAAHKLTNSTIKSLYIKNTPVQAVSINGVNGLNIDKMTIDNADGDSKGGHNTDGFDIGDSTGVTITGAKVYNQDDCVAVNSGTDITFSGGFCSGGHGLSIGSVGNRDNNVVDNVKFLNSQVTKSDNGIRVKTVKGGSGKVAGVTYSGITLSNIAKYGVIVEQNYYGGDLKGEPTSSLPITGLTIKDITGTGAVSSSGYNIAIVCGSSGCSNWTWSNVNVTGGKTYGSCENVPSVASC</sequence>